<dbReference type="GO" id="GO:0042448">
    <property type="term" value="P:progesterone metabolic process"/>
    <property type="evidence" value="ECO:0007669"/>
    <property type="project" value="TreeGrafter"/>
</dbReference>
<proteinExistence type="inferred from homology"/>
<dbReference type="SUPFAM" id="SSF48264">
    <property type="entry name" value="Cytochrome P450"/>
    <property type="match status" value="1"/>
</dbReference>
<dbReference type="InterPro" id="IPR001128">
    <property type="entry name" value="Cyt_P450"/>
</dbReference>
<accession>A0A643C5D7</accession>
<dbReference type="OrthoDB" id="1055148at2759"/>
<dbReference type="PANTHER" id="PTHR24289">
    <property type="entry name" value="STEROID 17-ALPHA-HYDROXYLASE/17,20 LYASE"/>
    <property type="match status" value="1"/>
</dbReference>
<keyword evidence="10" id="KW-0560">Oxidoreductase</keyword>
<keyword evidence="11" id="KW-0408">Iron</keyword>
<dbReference type="EC" id="1.14.14.1" evidence="5"/>
<evidence type="ECO:0000256" key="11">
    <source>
        <dbReference type="ARBA" id="ARBA00023004"/>
    </source>
</evidence>
<evidence type="ECO:0000256" key="3">
    <source>
        <dbReference type="ARBA" id="ARBA00004586"/>
    </source>
</evidence>
<dbReference type="AlphaFoldDB" id="A0A643C5D7"/>
<dbReference type="GO" id="GO:0005506">
    <property type="term" value="F:iron ion binding"/>
    <property type="evidence" value="ECO:0007669"/>
    <property type="project" value="InterPro"/>
</dbReference>
<name>A0A643C5D7_BALPH</name>
<sequence length="66" mass="7344">MGIRKCLGEDVARNEIFIFITTVLQQLKLEKCPGAELDLTPTYGLVMKPKPYQLQVEPRSTGSSCS</sequence>
<evidence type="ECO:0000256" key="7">
    <source>
        <dbReference type="ARBA" id="ARBA00022723"/>
    </source>
</evidence>
<comment type="similarity">
    <text evidence="4">Belongs to the cytochrome P450 family.</text>
</comment>
<keyword evidence="9" id="KW-0492">Microsome</keyword>
<comment type="caution">
    <text evidence="13">The sequence shown here is derived from an EMBL/GenBank/DDBJ whole genome shotgun (WGS) entry which is preliminary data.</text>
</comment>
<dbReference type="GO" id="GO:0004508">
    <property type="term" value="F:steroid 17-alpha-monooxygenase activity"/>
    <property type="evidence" value="ECO:0007669"/>
    <property type="project" value="TreeGrafter"/>
</dbReference>
<evidence type="ECO:0000256" key="10">
    <source>
        <dbReference type="ARBA" id="ARBA00023002"/>
    </source>
</evidence>
<evidence type="ECO:0000256" key="12">
    <source>
        <dbReference type="ARBA" id="ARBA00023033"/>
    </source>
</evidence>
<evidence type="ECO:0000256" key="5">
    <source>
        <dbReference type="ARBA" id="ARBA00012109"/>
    </source>
</evidence>
<dbReference type="Gene3D" id="1.10.630.10">
    <property type="entry name" value="Cytochrome P450"/>
    <property type="match status" value="1"/>
</dbReference>
<keyword evidence="8" id="KW-0256">Endoplasmic reticulum</keyword>
<evidence type="ECO:0000313" key="13">
    <source>
        <dbReference type="EMBL" id="KAB0395242.1"/>
    </source>
</evidence>
<dbReference type="PANTHER" id="PTHR24289:SF21">
    <property type="entry name" value="CYTOCHROME P450 1A"/>
    <property type="match status" value="1"/>
</dbReference>
<keyword evidence="7" id="KW-0479">Metal-binding</keyword>
<reference evidence="13 14" key="1">
    <citation type="journal article" date="2019" name="PLoS ONE">
        <title>Genomic analyses reveal an absence of contemporary introgressive admixture between fin whales and blue whales, despite known hybrids.</title>
        <authorList>
            <person name="Westbury M.V."/>
            <person name="Petersen B."/>
            <person name="Lorenzen E.D."/>
        </authorList>
    </citation>
    <scope>NUCLEOTIDE SEQUENCE [LARGE SCALE GENOMIC DNA]</scope>
    <source>
        <strain evidence="13">FinWhale-01</strain>
    </source>
</reference>
<evidence type="ECO:0000256" key="6">
    <source>
        <dbReference type="ARBA" id="ARBA00022617"/>
    </source>
</evidence>
<dbReference type="GO" id="GO:0042446">
    <property type="term" value="P:hormone biosynthetic process"/>
    <property type="evidence" value="ECO:0007669"/>
    <property type="project" value="TreeGrafter"/>
</dbReference>
<keyword evidence="14" id="KW-1185">Reference proteome</keyword>
<dbReference type="Proteomes" id="UP000437017">
    <property type="component" value="Unassembled WGS sequence"/>
</dbReference>
<dbReference type="GO" id="GO:0020037">
    <property type="term" value="F:heme binding"/>
    <property type="evidence" value="ECO:0007669"/>
    <property type="project" value="InterPro"/>
</dbReference>
<evidence type="ECO:0000256" key="8">
    <source>
        <dbReference type="ARBA" id="ARBA00022824"/>
    </source>
</evidence>
<keyword evidence="12" id="KW-0503">Monooxygenase</keyword>
<comment type="subcellular location">
    <subcellularLocation>
        <location evidence="3">Endoplasmic reticulum membrane</location>
    </subcellularLocation>
    <subcellularLocation>
        <location evidence="2">Microsome membrane</location>
    </subcellularLocation>
</comment>
<keyword evidence="6" id="KW-0349">Heme</keyword>
<evidence type="ECO:0000256" key="9">
    <source>
        <dbReference type="ARBA" id="ARBA00022848"/>
    </source>
</evidence>
<dbReference type="GO" id="GO:0005789">
    <property type="term" value="C:endoplasmic reticulum membrane"/>
    <property type="evidence" value="ECO:0007669"/>
    <property type="project" value="UniProtKB-SubCell"/>
</dbReference>
<dbReference type="Pfam" id="PF00067">
    <property type="entry name" value="p450"/>
    <property type="match status" value="1"/>
</dbReference>
<protein>
    <recommendedName>
        <fullName evidence="5">unspecific monooxygenase</fullName>
        <ecNumber evidence="5">1.14.14.1</ecNumber>
    </recommendedName>
</protein>
<comment type="cofactor">
    <cofactor evidence="1">
        <name>heme</name>
        <dbReference type="ChEBI" id="CHEBI:30413"/>
    </cofactor>
</comment>
<gene>
    <name evidence="13" type="ORF">E2I00_009617</name>
</gene>
<dbReference type="InterPro" id="IPR036396">
    <property type="entry name" value="Cyt_P450_sf"/>
</dbReference>
<evidence type="ECO:0000313" key="14">
    <source>
        <dbReference type="Proteomes" id="UP000437017"/>
    </source>
</evidence>
<organism evidence="13 14">
    <name type="scientific">Balaenoptera physalus</name>
    <name type="common">Fin whale</name>
    <name type="synonym">Balaena physalus</name>
    <dbReference type="NCBI Taxonomy" id="9770"/>
    <lineage>
        <taxon>Eukaryota</taxon>
        <taxon>Metazoa</taxon>
        <taxon>Chordata</taxon>
        <taxon>Craniata</taxon>
        <taxon>Vertebrata</taxon>
        <taxon>Euteleostomi</taxon>
        <taxon>Mammalia</taxon>
        <taxon>Eutheria</taxon>
        <taxon>Laurasiatheria</taxon>
        <taxon>Artiodactyla</taxon>
        <taxon>Whippomorpha</taxon>
        <taxon>Cetacea</taxon>
        <taxon>Mysticeti</taxon>
        <taxon>Balaenopteridae</taxon>
        <taxon>Balaenoptera</taxon>
    </lineage>
</organism>
<evidence type="ECO:0000256" key="4">
    <source>
        <dbReference type="ARBA" id="ARBA00010617"/>
    </source>
</evidence>
<dbReference type="EMBL" id="SGJD01002547">
    <property type="protein sequence ID" value="KAB0395242.1"/>
    <property type="molecule type" value="Genomic_DNA"/>
</dbReference>
<evidence type="ECO:0000256" key="2">
    <source>
        <dbReference type="ARBA" id="ARBA00004524"/>
    </source>
</evidence>
<evidence type="ECO:0000256" key="1">
    <source>
        <dbReference type="ARBA" id="ARBA00001971"/>
    </source>
</evidence>